<dbReference type="EMBL" id="CAJPVJ010013504">
    <property type="protein sequence ID" value="CAG2174886.1"/>
    <property type="molecule type" value="Genomic_DNA"/>
</dbReference>
<evidence type="ECO:0000256" key="5">
    <source>
        <dbReference type="ARBA" id="ARBA00033740"/>
    </source>
</evidence>
<accession>A0A7R9MCU2</accession>
<dbReference type="PANTHER" id="PTHR11525">
    <property type="entry name" value="FARNESYL-PYROPHOSPHATE SYNTHETASE"/>
    <property type="match status" value="1"/>
</dbReference>
<protein>
    <submittedName>
        <fullName evidence="6">Uncharacterized protein</fullName>
    </submittedName>
</protein>
<dbReference type="PANTHER" id="PTHR11525:SF0">
    <property type="entry name" value="FARNESYL PYROPHOSPHATE SYNTHASE"/>
    <property type="match status" value="1"/>
</dbReference>
<dbReference type="GO" id="GO:0005737">
    <property type="term" value="C:cytoplasm"/>
    <property type="evidence" value="ECO:0007669"/>
    <property type="project" value="TreeGrafter"/>
</dbReference>
<dbReference type="Proteomes" id="UP000728032">
    <property type="component" value="Unassembled WGS sequence"/>
</dbReference>
<evidence type="ECO:0000256" key="4">
    <source>
        <dbReference type="ARBA" id="ARBA00022842"/>
    </source>
</evidence>
<dbReference type="InterPro" id="IPR000092">
    <property type="entry name" value="Polyprenyl_synt"/>
</dbReference>
<organism evidence="6">
    <name type="scientific">Oppiella nova</name>
    <dbReference type="NCBI Taxonomy" id="334625"/>
    <lineage>
        <taxon>Eukaryota</taxon>
        <taxon>Metazoa</taxon>
        <taxon>Ecdysozoa</taxon>
        <taxon>Arthropoda</taxon>
        <taxon>Chelicerata</taxon>
        <taxon>Arachnida</taxon>
        <taxon>Acari</taxon>
        <taxon>Acariformes</taxon>
        <taxon>Sarcoptiformes</taxon>
        <taxon>Oribatida</taxon>
        <taxon>Brachypylina</taxon>
        <taxon>Oppioidea</taxon>
        <taxon>Oppiidae</taxon>
        <taxon>Oppiella</taxon>
    </lineage>
</organism>
<evidence type="ECO:0000313" key="7">
    <source>
        <dbReference type="Proteomes" id="UP000728032"/>
    </source>
</evidence>
<dbReference type="GO" id="GO:0004337">
    <property type="term" value="F:(2E,6E)-farnesyl diphosphate synthase activity"/>
    <property type="evidence" value="ECO:0007669"/>
    <property type="project" value="TreeGrafter"/>
</dbReference>
<comment type="cofactor">
    <cofactor evidence="1">
        <name>Mg(2+)</name>
        <dbReference type="ChEBI" id="CHEBI:18420"/>
    </cofactor>
</comment>
<dbReference type="AlphaFoldDB" id="A0A7R9MCU2"/>
<sequence length="201" mass="23306">MMDQSITRRGQPCWYKLENVGLMSCNDAILLDQENYHILQLFFSDKKYYQKIVDLMHETSRYTSYGQCMDTASHPPNQKPQFHLFSQLRYDSIVKYKTAYYSFVLPVRLGLTTSCDGLIHHIVDHQEVCLKELNGPPEHSGQLQLLFRRLSFLLFSDNTDGRHDCQPSVALSVRNVILNALSQPIHGFGQLLALLGRHYRR</sequence>
<dbReference type="GO" id="GO:0004161">
    <property type="term" value="F:dimethylallyltranstransferase activity"/>
    <property type="evidence" value="ECO:0007669"/>
    <property type="project" value="TreeGrafter"/>
</dbReference>
<reference evidence="6" key="1">
    <citation type="submission" date="2020-11" db="EMBL/GenBank/DDBJ databases">
        <authorList>
            <person name="Tran Van P."/>
        </authorList>
    </citation>
    <scope>NUCLEOTIDE SEQUENCE</scope>
</reference>
<dbReference type="EMBL" id="OC928329">
    <property type="protein sequence ID" value="CAD7657700.1"/>
    <property type="molecule type" value="Genomic_DNA"/>
</dbReference>
<proteinExistence type="predicted"/>
<name>A0A7R9MCU2_9ACAR</name>
<evidence type="ECO:0000256" key="1">
    <source>
        <dbReference type="ARBA" id="ARBA00001946"/>
    </source>
</evidence>
<gene>
    <name evidence="6" type="ORF">ONB1V03_LOCUS14325</name>
</gene>
<evidence type="ECO:0000256" key="2">
    <source>
        <dbReference type="ARBA" id="ARBA00022679"/>
    </source>
</evidence>
<dbReference type="OrthoDB" id="10257492at2759"/>
<comment type="pathway">
    <text evidence="5">Pheromone biosynthesis.</text>
</comment>
<dbReference type="Pfam" id="PF00348">
    <property type="entry name" value="polyprenyl_synt"/>
    <property type="match status" value="1"/>
</dbReference>
<dbReference type="GO" id="GO:0046872">
    <property type="term" value="F:metal ion binding"/>
    <property type="evidence" value="ECO:0007669"/>
    <property type="project" value="UniProtKB-KW"/>
</dbReference>
<keyword evidence="2" id="KW-0808">Transferase</keyword>
<dbReference type="Gene3D" id="1.10.600.10">
    <property type="entry name" value="Farnesyl Diphosphate Synthase"/>
    <property type="match status" value="1"/>
</dbReference>
<keyword evidence="3" id="KW-0479">Metal-binding</keyword>
<evidence type="ECO:0000256" key="3">
    <source>
        <dbReference type="ARBA" id="ARBA00022723"/>
    </source>
</evidence>
<evidence type="ECO:0000313" key="6">
    <source>
        <dbReference type="EMBL" id="CAD7657700.1"/>
    </source>
</evidence>
<dbReference type="SUPFAM" id="SSF48576">
    <property type="entry name" value="Terpenoid synthases"/>
    <property type="match status" value="1"/>
</dbReference>
<dbReference type="GO" id="GO:0045337">
    <property type="term" value="P:farnesyl diphosphate biosynthetic process"/>
    <property type="evidence" value="ECO:0007669"/>
    <property type="project" value="TreeGrafter"/>
</dbReference>
<dbReference type="InterPro" id="IPR008949">
    <property type="entry name" value="Isoprenoid_synthase_dom_sf"/>
</dbReference>
<dbReference type="GO" id="GO:0042811">
    <property type="term" value="P:pheromone biosynthetic process"/>
    <property type="evidence" value="ECO:0007669"/>
    <property type="project" value="UniProtKB-ARBA"/>
</dbReference>
<keyword evidence="4" id="KW-0460">Magnesium</keyword>
<keyword evidence="7" id="KW-1185">Reference proteome</keyword>
<dbReference type="InterPro" id="IPR039702">
    <property type="entry name" value="FPS1-like"/>
</dbReference>